<evidence type="ECO:0000313" key="4">
    <source>
        <dbReference type="Proteomes" id="UP000471409"/>
    </source>
</evidence>
<dbReference type="PANTHER" id="PTHR23028:SF53">
    <property type="entry name" value="ACYL_TRANSF_3 DOMAIN-CONTAINING PROTEIN"/>
    <property type="match status" value="1"/>
</dbReference>
<evidence type="ECO:0000313" key="3">
    <source>
        <dbReference type="EMBL" id="NEK55564.1"/>
    </source>
</evidence>
<keyword evidence="3" id="KW-0012">Acyltransferase</keyword>
<accession>A0A6P0DRP1</accession>
<dbReference type="PANTHER" id="PTHR23028">
    <property type="entry name" value="ACETYLTRANSFERASE"/>
    <property type="match status" value="1"/>
</dbReference>
<keyword evidence="3" id="KW-0808">Transferase</keyword>
<feature type="domain" description="Acyltransferase 3" evidence="2">
    <location>
        <begin position="5"/>
        <end position="65"/>
    </location>
</feature>
<keyword evidence="1" id="KW-1133">Transmembrane helix</keyword>
<gene>
    <name evidence="3" type="ORF">GUK36_40755</name>
</gene>
<comment type="caution">
    <text evidence="3">The sequence shown here is derived from an EMBL/GenBank/DDBJ whole genome shotgun (WGS) entry which is preliminary data.</text>
</comment>
<feature type="non-terminal residue" evidence="3">
    <location>
        <position position="78"/>
    </location>
</feature>
<proteinExistence type="predicted"/>
<dbReference type="GO" id="GO:0000271">
    <property type="term" value="P:polysaccharide biosynthetic process"/>
    <property type="evidence" value="ECO:0007669"/>
    <property type="project" value="TreeGrafter"/>
</dbReference>
<dbReference type="InterPro" id="IPR002656">
    <property type="entry name" value="Acyl_transf_3_dom"/>
</dbReference>
<reference evidence="3 4" key="1">
    <citation type="submission" date="2020-01" db="EMBL/GenBank/DDBJ databases">
        <title>Rhizobium genotypes associated with high levels of biological nitrogen fixation by grain legumes in a temperate-maritime cropping system.</title>
        <authorList>
            <person name="Maluk M."/>
            <person name="Francesc Ferrando Molina F."/>
            <person name="Lopez Del Egido L."/>
            <person name="Lafos M."/>
            <person name="Langarica-Fuentes A."/>
            <person name="Gebre Yohannes G."/>
            <person name="Young M.W."/>
            <person name="Martin P."/>
            <person name="Gantlett R."/>
            <person name="Kenicer G."/>
            <person name="Hawes C."/>
            <person name="Begg G.S."/>
            <person name="Quilliam R.S."/>
            <person name="Squire G.R."/>
            <person name="Poole P.S."/>
            <person name="Young P.W."/>
            <person name="Iannetta P.M."/>
            <person name="James E.K."/>
        </authorList>
    </citation>
    <scope>NUCLEOTIDE SEQUENCE [LARGE SCALE GENOMIC DNA]</scope>
    <source>
        <strain evidence="3 4">JHI944</strain>
    </source>
</reference>
<sequence length="78" mass="8229">MKKLDSIQVLRAVAALLVVFCHGAAEVGGHGAAAEQLWPLVNTKGLFGVDIFFVVSGFVMMYIVSGQRSGSASAGWFI</sequence>
<keyword evidence="1" id="KW-0472">Membrane</keyword>
<name>A0A6P0DRP1_RHILE</name>
<feature type="transmembrane region" description="Helical" evidence="1">
    <location>
        <begin position="45"/>
        <end position="64"/>
    </location>
</feature>
<keyword evidence="1" id="KW-0812">Transmembrane</keyword>
<dbReference type="GO" id="GO:0016747">
    <property type="term" value="F:acyltransferase activity, transferring groups other than amino-acyl groups"/>
    <property type="evidence" value="ECO:0007669"/>
    <property type="project" value="InterPro"/>
</dbReference>
<dbReference type="GO" id="GO:0016020">
    <property type="term" value="C:membrane"/>
    <property type="evidence" value="ECO:0007669"/>
    <property type="project" value="TreeGrafter"/>
</dbReference>
<dbReference type="EMBL" id="WXXP01000654">
    <property type="protein sequence ID" value="NEK55564.1"/>
    <property type="molecule type" value="Genomic_DNA"/>
</dbReference>
<evidence type="ECO:0000256" key="1">
    <source>
        <dbReference type="SAM" id="Phobius"/>
    </source>
</evidence>
<dbReference type="Proteomes" id="UP000471409">
    <property type="component" value="Unassembled WGS sequence"/>
</dbReference>
<dbReference type="InterPro" id="IPR050879">
    <property type="entry name" value="Acyltransferase_3"/>
</dbReference>
<protein>
    <submittedName>
        <fullName evidence="3">Acyltransferase family protein</fullName>
    </submittedName>
</protein>
<dbReference type="AlphaFoldDB" id="A0A6P0DRP1"/>
<organism evidence="3 4">
    <name type="scientific">Rhizobium leguminosarum</name>
    <dbReference type="NCBI Taxonomy" id="384"/>
    <lineage>
        <taxon>Bacteria</taxon>
        <taxon>Pseudomonadati</taxon>
        <taxon>Pseudomonadota</taxon>
        <taxon>Alphaproteobacteria</taxon>
        <taxon>Hyphomicrobiales</taxon>
        <taxon>Rhizobiaceae</taxon>
        <taxon>Rhizobium/Agrobacterium group</taxon>
        <taxon>Rhizobium</taxon>
    </lineage>
</organism>
<evidence type="ECO:0000259" key="2">
    <source>
        <dbReference type="Pfam" id="PF01757"/>
    </source>
</evidence>
<dbReference type="Pfam" id="PF01757">
    <property type="entry name" value="Acyl_transf_3"/>
    <property type="match status" value="1"/>
</dbReference>